<dbReference type="Gene3D" id="1.10.287.40">
    <property type="entry name" value="Serine-tRNA synthetase, tRNA binding domain"/>
    <property type="match status" value="1"/>
</dbReference>
<organism evidence="12 13">
    <name type="scientific">Candidatus Gottesmanbacteria bacterium RIFCSPHIGHO2_01_FULL_42_12</name>
    <dbReference type="NCBI Taxonomy" id="1798377"/>
    <lineage>
        <taxon>Bacteria</taxon>
        <taxon>Candidatus Gottesmaniibacteriota</taxon>
    </lineage>
</organism>
<feature type="binding site" evidence="8">
    <location>
        <position position="294"/>
    </location>
    <ligand>
        <name>L-serine</name>
        <dbReference type="ChEBI" id="CHEBI:33384"/>
    </ligand>
</feature>
<feature type="site" description="Important for serine binding" evidence="8">
    <location>
        <position position="392"/>
    </location>
</feature>
<keyword evidence="2 12" id="KW-0436">Ligase</keyword>
<keyword evidence="5" id="KW-0648">Protein biosynthesis</keyword>
<protein>
    <recommendedName>
        <fullName evidence="1 7">Serine--tRNA ligase</fullName>
        <ecNumber evidence="1 7">6.1.1.11</ecNumber>
    </recommendedName>
</protein>
<dbReference type="InterPro" id="IPR010978">
    <property type="entry name" value="tRNA-bd_arm"/>
</dbReference>
<evidence type="ECO:0000256" key="3">
    <source>
        <dbReference type="ARBA" id="ARBA00022741"/>
    </source>
</evidence>
<dbReference type="GO" id="GO:0005737">
    <property type="term" value="C:cytoplasm"/>
    <property type="evidence" value="ECO:0007669"/>
    <property type="project" value="UniProtKB-UniRule"/>
</dbReference>
<dbReference type="GO" id="GO:0004828">
    <property type="term" value="F:serine-tRNA ligase activity"/>
    <property type="evidence" value="ECO:0007669"/>
    <property type="project" value="UniProtKB-UniRule"/>
</dbReference>
<dbReference type="InterPro" id="IPR002317">
    <property type="entry name" value="Ser-tRNA-ligase_type_1"/>
</dbReference>
<dbReference type="SUPFAM" id="SSF55681">
    <property type="entry name" value="Class II aaRS and biotin synthetases"/>
    <property type="match status" value="1"/>
</dbReference>
<dbReference type="PROSITE" id="PS50862">
    <property type="entry name" value="AA_TRNA_LIGASE_II"/>
    <property type="match status" value="1"/>
</dbReference>
<keyword evidence="4 9" id="KW-0067">ATP-binding</keyword>
<dbReference type="NCBIfam" id="TIGR00414">
    <property type="entry name" value="serS"/>
    <property type="match status" value="1"/>
</dbReference>
<feature type="binding site" evidence="8">
    <location>
        <position position="271"/>
    </location>
    <ligand>
        <name>L-serine</name>
        <dbReference type="ChEBI" id="CHEBI:33384"/>
    </ligand>
</feature>
<sequence>MLDIKYIRENPEKVKQNILNRHVDPKKADVDELLLVDARKVELQREIEEMRAVRNKLADELKDEKLRTSEKIADGKKIKETIDLAEKELSIVSSRWQELMDWMPNITSELMPIGATSSDNLEIKSWPKSDPKPKLNFQASHYHDLMLALDLVDMEKAAKNSGSRFYYLKNEAVLMQFAIFTLALQKLVKKGFIPITTPDLVKYRPLYGTGYFPSESTQIYKMHDGEKMEEKEAQYLVGTSEQAIVSYHADDVLDIDDDNPLRYVGYSECFRSEAGSWGKDTKGIKRVHQFAKVEMIYFTTPETSEKYMHEALAFEESFLQDLKLPYHVLDMCTGDVGMATYRKFDVETWLPSQQEYCEVMSNSDLGSYHSRRLNIKYKNKKSTGYVHTISATAITNTRPILSIIDNYQNLDGTVTVPEVLQDFVGKKLISPR</sequence>
<keyword evidence="10" id="KW-0175">Coiled coil</keyword>
<dbReference type="GO" id="GO:0006434">
    <property type="term" value="P:seryl-tRNA aminoacylation"/>
    <property type="evidence" value="ECO:0007669"/>
    <property type="project" value="UniProtKB-UniRule"/>
</dbReference>
<dbReference type="Pfam" id="PF00587">
    <property type="entry name" value="tRNA-synt_2b"/>
    <property type="match status" value="1"/>
</dbReference>
<dbReference type="Gene3D" id="3.30.930.10">
    <property type="entry name" value="Bira Bifunctional Protein, Domain 2"/>
    <property type="match status" value="1"/>
</dbReference>
<dbReference type="Pfam" id="PF02403">
    <property type="entry name" value="Seryl_tRNA_N"/>
    <property type="match status" value="1"/>
</dbReference>
<dbReference type="PRINTS" id="PR00981">
    <property type="entry name" value="TRNASYNTHSER"/>
</dbReference>
<dbReference type="PANTHER" id="PTHR11778">
    <property type="entry name" value="SERYL-TRNA SYNTHETASE"/>
    <property type="match status" value="1"/>
</dbReference>
<dbReference type="SUPFAM" id="SSF46589">
    <property type="entry name" value="tRNA-binding arm"/>
    <property type="match status" value="1"/>
</dbReference>
<dbReference type="InterPro" id="IPR002314">
    <property type="entry name" value="aa-tRNA-synt_IIb"/>
</dbReference>
<feature type="binding site" evidence="9">
    <location>
        <begin position="287"/>
        <end position="290"/>
    </location>
    <ligand>
        <name>ATP</name>
        <dbReference type="ChEBI" id="CHEBI:30616"/>
    </ligand>
</feature>
<comment type="caution">
    <text evidence="12">The sequence shown here is derived from an EMBL/GenBank/DDBJ whole genome shotgun (WGS) entry which is preliminary data.</text>
</comment>
<proteinExistence type="predicted"/>
<evidence type="ECO:0000256" key="7">
    <source>
        <dbReference type="NCBIfam" id="TIGR00414"/>
    </source>
</evidence>
<evidence type="ECO:0000256" key="4">
    <source>
        <dbReference type="ARBA" id="ARBA00022840"/>
    </source>
</evidence>
<dbReference type="InterPro" id="IPR042103">
    <property type="entry name" value="SerRS_1_N_sf"/>
</dbReference>
<keyword evidence="3" id="KW-0547">Nucleotide-binding</keyword>
<accession>A0A1F5Z1A1</accession>
<dbReference type="Proteomes" id="UP000178681">
    <property type="component" value="Unassembled WGS sequence"/>
</dbReference>
<keyword evidence="6" id="KW-0030">Aminoacyl-tRNA synthetase</keyword>
<dbReference type="InterPro" id="IPR045864">
    <property type="entry name" value="aa-tRNA-synth_II/BPL/LPL"/>
</dbReference>
<evidence type="ECO:0000256" key="10">
    <source>
        <dbReference type="SAM" id="Coils"/>
    </source>
</evidence>
<evidence type="ECO:0000259" key="11">
    <source>
        <dbReference type="PROSITE" id="PS50862"/>
    </source>
</evidence>
<gene>
    <name evidence="12" type="ORF">A2872_04425</name>
</gene>
<feature type="coiled-coil region" evidence="10">
    <location>
        <begin position="40"/>
        <end position="67"/>
    </location>
</feature>
<evidence type="ECO:0000256" key="6">
    <source>
        <dbReference type="ARBA" id="ARBA00023146"/>
    </source>
</evidence>
<feature type="binding site" evidence="9">
    <location>
        <begin position="271"/>
        <end position="273"/>
    </location>
    <ligand>
        <name>ATP</name>
        <dbReference type="ChEBI" id="CHEBI:30616"/>
    </ligand>
</feature>
<evidence type="ECO:0000256" key="8">
    <source>
        <dbReference type="PIRSR" id="PIRSR001529-1"/>
    </source>
</evidence>
<name>A0A1F5Z1A1_9BACT</name>
<dbReference type="InterPro" id="IPR006195">
    <property type="entry name" value="aa-tRNA-synth_II"/>
</dbReference>
<dbReference type="EC" id="6.1.1.11" evidence="1 7"/>
<feature type="binding site" evidence="9">
    <location>
        <begin position="358"/>
        <end position="361"/>
    </location>
    <ligand>
        <name>ATP</name>
        <dbReference type="ChEBI" id="CHEBI:30616"/>
    </ligand>
</feature>
<dbReference type="EMBL" id="MFJG01000025">
    <property type="protein sequence ID" value="OGG06186.1"/>
    <property type="molecule type" value="Genomic_DNA"/>
</dbReference>
<evidence type="ECO:0000256" key="1">
    <source>
        <dbReference type="ARBA" id="ARBA00012840"/>
    </source>
</evidence>
<feature type="domain" description="Aminoacyl-transfer RNA synthetases class-II family profile" evidence="11">
    <location>
        <begin position="179"/>
        <end position="417"/>
    </location>
</feature>
<dbReference type="PIRSF" id="PIRSF001529">
    <property type="entry name" value="Ser-tRNA-synth_IIa"/>
    <property type="match status" value="1"/>
</dbReference>
<reference evidence="12 13" key="1">
    <citation type="journal article" date="2016" name="Nat. Commun.">
        <title>Thousands of microbial genomes shed light on interconnected biogeochemical processes in an aquifer system.</title>
        <authorList>
            <person name="Anantharaman K."/>
            <person name="Brown C.T."/>
            <person name="Hug L.A."/>
            <person name="Sharon I."/>
            <person name="Castelle C.J."/>
            <person name="Probst A.J."/>
            <person name="Thomas B.C."/>
            <person name="Singh A."/>
            <person name="Wilkins M.J."/>
            <person name="Karaoz U."/>
            <person name="Brodie E.L."/>
            <person name="Williams K.H."/>
            <person name="Hubbard S.S."/>
            <person name="Banfield J.F."/>
        </authorList>
    </citation>
    <scope>NUCLEOTIDE SEQUENCE [LARGE SCALE GENOMIC DNA]</scope>
</reference>
<evidence type="ECO:0000313" key="13">
    <source>
        <dbReference type="Proteomes" id="UP000178681"/>
    </source>
</evidence>
<feature type="binding site" evidence="8">
    <location>
        <position position="239"/>
    </location>
    <ligand>
        <name>L-serine</name>
        <dbReference type="ChEBI" id="CHEBI:33384"/>
    </ligand>
</feature>
<dbReference type="STRING" id="1798377.A2872_04425"/>
<evidence type="ECO:0000256" key="2">
    <source>
        <dbReference type="ARBA" id="ARBA00022598"/>
    </source>
</evidence>
<evidence type="ECO:0000256" key="5">
    <source>
        <dbReference type="ARBA" id="ARBA00022917"/>
    </source>
</evidence>
<dbReference type="InterPro" id="IPR015866">
    <property type="entry name" value="Ser-tRNA-synth_1_N"/>
</dbReference>
<evidence type="ECO:0000256" key="9">
    <source>
        <dbReference type="PIRSR" id="PIRSR001529-2"/>
    </source>
</evidence>
<evidence type="ECO:0000313" key="12">
    <source>
        <dbReference type="EMBL" id="OGG06186.1"/>
    </source>
</evidence>
<dbReference type="GO" id="GO:0005524">
    <property type="term" value="F:ATP binding"/>
    <property type="evidence" value="ECO:0007669"/>
    <property type="project" value="UniProtKB-KW"/>
</dbReference>
<dbReference type="AlphaFoldDB" id="A0A1F5Z1A1"/>